<protein>
    <submittedName>
        <fullName evidence="4">NAD(P)-dependent dehydrogenase (Short-subunit alcohol dehydrogenase family)</fullName>
    </submittedName>
</protein>
<accession>A0A9W6IU53</accession>
<dbReference type="Pfam" id="PF00106">
    <property type="entry name" value="adh_short"/>
    <property type="match status" value="1"/>
</dbReference>
<dbReference type="Gene3D" id="3.40.50.720">
    <property type="entry name" value="NAD(P)-binding Rossmann-like Domain"/>
    <property type="match status" value="1"/>
</dbReference>
<keyword evidence="2" id="KW-0560">Oxidoreductase</keyword>
<reference evidence="3" key="3">
    <citation type="submission" date="2023-01" db="EMBL/GenBank/DDBJ databases">
        <authorList>
            <person name="Sun Q."/>
            <person name="Evtushenko L."/>
        </authorList>
    </citation>
    <scope>NUCLEOTIDE SEQUENCE</scope>
    <source>
        <strain evidence="3">VKM B-1606</strain>
    </source>
</reference>
<evidence type="ECO:0000313" key="6">
    <source>
        <dbReference type="Proteomes" id="UP001143400"/>
    </source>
</evidence>
<dbReference type="SUPFAM" id="SSF51735">
    <property type="entry name" value="NAD(P)-binding Rossmann-fold domains"/>
    <property type="match status" value="1"/>
</dbReference>
<dbReference type="PRINTS" id="PR00081">
    <property type="entry name" value="GDHRDH"/>
</dbReference>
<evidence type="ECO:0000313" key="5">
    <source>
        <dbReference type="Proteomes" id="UP000758856"/>
    </source>
</evidence>
<keyword evidence="5" id="KW-1185">Reference proteome</keyword>
<dbReference type="PANTHER" id="PTHR43669">
    <property type="entry name" value="5-KETO-D-GLUCONATE 5-REDUCTASE"/>
    <property type="match status" value="1"/>
</dbReference>
<comment type="caution">
    <text evidence="3">The sequence shown here is derived from an EMBL/GenBank/DDBJ whole genome shotgun (WGS) entry which is preliminary data.</text>
</comment>
<dbReference type="GO" id="GO:0016491">
    <property type="term" value="F:oxidoreductase activity"/>
    <property type="evidence" value="ECO:0007669"/>
    <property type="project" value="UniProtKB-KW"/>
</dbReference>
<evidence type="ECO:0000256" key="2">
    <source>
        <dbReference type="ARBA" id="ARBA00023002"/>
    </source>
</evidence>
<evidence type="ECO:0000313" key="4">
    <source>
        <dbReference type="EMBL" id="MBM7852389.1"/>
    </source>
</evidence>
<dbReference type="EMBL" id="JAFBCY010000003">
    <property type="protein sequence ID" value="MBM7852389.1"/>
    <property type="molecule type" value="Genomic_DNA"/>
</dbReference>
<gene>
    <name evidence="3" type="ORF">GCM10008170_26170</name>
    <name evidence="4" type="ORF">JOD31_002631</name>
</gene>
<dbReference type="PANTHER" id="PTHR43669:SF3">
    <property type="entry name" value="ALCOHOL DEHYDROGENASE, PUTATIVE (AFU_ORTHOLOGUE AFUA_3G03445)-RELATED"/>
    <property type="match status" value="1"/>
</dbReference>
<sequence>MSAIFIIGAGPGIGEAAAERFGREGWKAVVSSRSPKNLDPMVARLTGKGIEAHGVVLDATSAASLRVAMRTADRISGGLTAVLYNAAFVRQQDLFSMTDAEVESDVAVNITGGFHAIRAAAETFGDRGGSILVTGGGLTVEPHASYASLGAGKAALRNLVQGLVPELAARGTRIGAVTVSTLVDPHSTEARGVADALWRLAADADAGWEIAYPAA</sequence>
<dbReference type="InterPro" id="IPR036291">
    <property type="entry name" value="NAD(P)-bd_dom_sf"/>
</dbReference>
<evidence type="ECO:0000256" key="1">
    <source>
        <dbReference type="ARBA" id="ARBA00006484"/>
    </source>
</evidence>
<evidence type="ECO:0000313" key="3">
    <source>
        <dbReference type="EMBL" id="GLK56598.1"/>
    </source>
</evidence>
<name>A0A9W6IU53_9HYPH</name>
<dbReference type="Proteomes" id="UP000758856">
    <property type="component" value="Unassembled WGS sequence"/>
</dbReference>
<reference evidence="3" key="1">
    <citation type="journal article" date="2014" name="Int. J. Syst. Evol. Microbiol.">
        <title>Complete genome sequence of Corynebacterium casei LMG S-19264T (=DSM 44701T), isolated from a smear-ripened cheese.</title>
        <authorList>
            <consortium name="US DOE Joint Genome Institute (JGI-PGF)"/>
            <person name="Walter F."/>
            <person name="Albersmeier A."/>
            <person name="Kalinowski J."/>
            <person name="Ruckert C."/>
        </authorList>
    </citation>
    <scope>NUCLEOTIDE SEQUENCE</scope>
    <source>
        <strain evidence="3">VKM B-1606</strain>
    </source>
</reference>
<dbReference type="InterPro" id="IPR002347">
    <property type="entry name" value="SDR_fam"/>
</dbReference>
<dbReference type="RefSeq" id="WP_204950783.1">
    <property type="nucleotide sequence ID" value="NZ_BSFF01000003.1"/>
</dbReference>
<dbReference type="Proteomes" id="UP001143400">
    <property type="component" value="Unassembled WGS sequence"/>
</dbReference>
<proteinExistence type="inferred from homology"/>
<comment type="similarity">
    <text evidence="1">Belongs to the short-chain dehydrogenases/reductases (SDR) family.</text>
</comment>
<organism evidence="3 6">
    <name type="scientific">Methylopila capsulata</name>
    <dbReference type="NCBI Taxonomy" id="61654"/>
    <lineage>
        <taxon>Bacteria</taxon>
        <taxon>Pseudomonadati</taxon>
        <taxon>Pseudomonadota</taxon>
        <taxon>Alphaproteobacteria</taxon>
        <taxon>Hyphomicrobiales</taxon>
        <taxon>Methylopilaceae</taxon>
        <taxon>Methylopila</taxon>
    </lineage>
</organism>
<dbReference type="AlphaFoldDB" id="A0A9W6IU53"/>
<reference evidence="4 5" key="2">
    <citation type="submission" date="2021-01" db="EMBL/GenBank/DDBJ databases">
        <title>Genomic Encyclopedia of Type Strains, Phase IV (KMG-IV): sequencing the most valuable type-strain genomes for metagenomic binning, comparative biology and taxonomic classification.</title>
        <authorList>
            <person name="Goeker M."/>
        </authorList>
    </citation>
    <scope>NUCLEOTIDE SEQUENCE [LARGE SCALE GENOMIC DNA]</scope>
    <source>
        <strain evidence="4 5">DSM 6130</strain>
    </source>
</reference>
<dbReference type="EMBL" id="BSFF01000003">
    <property type="protein sequence ID" value="GLK56598.1"/>
    <property type="molecule type" value="Genomic_DNA"/>
</dbReference>
<dbReference type="CDD" id="cd05233">
    <property type="entry name" value="SDR_c"/>
    <property type="match status" value="1"/>
</dbReference>